<keyword evidence="2" id="KW-1185">Reference proteome</keyword>
<protein>
    <submittedName>
        <fullName evidence="1">Uncharacterized protein</fullName>
    </submittedName>
</protein>
<accession>A0A1M5LYY7</accession>
<evidence type="ECO:0000313" key="2">
    <source>
        <dbReference type="Proteomes" id="UP000184501"/>
    </source>
</evidence>
<reference evidence="1 2" key="1">
    <citation type="submission" date="2016-11" db="EMBL/GenBank/DDBJ databases">
        <authorList>
            <person name="Jaros S."/>
            <person name="Januszkiewicz K."/>
            <person name="Wedrychowicz H."/>
        </authorList>
    </citation>
    <scope>NUCLEOTIDE SEQUENCE [LARGE SCALE GENOMIC DNA]</scope>
    <source>
        <strain evidence="1 2">DSM 44523</strain>
    </source>
</reference>
<dbReference type="EMBL" id="FQVN01000012">
    <property type="protein sequence ID" value="SHG70130.1"/>
    <property type="molecule type" value="Genomic_DNA"/>
</dbReference>
<dbReference type="RefSeq" id="WP_073488935.1">
    <property type="nucleotide sequence ID" value="NZ_FQVN01000012.1"/>
</dbReference>
<dbReference type="Proteomes" id="UP000184501">
    <property type="component" value="Unassembled WGS sequence"/>
</dbReference>
<evidence type="ECO:0000313" key="1">
    <source>
        <dbReference type="EMBL" id="SHG70130.1"/>
    </source>
</evidence>
<proteinExistence type="predicted"/>
<sequence length="70" mass="8343">MTWLLWRWWVRDRCRRVMARRGGLRVELDGRRRIVVITPRGEHVVLDPLQVGVLRAELRAAVRARARSDQ</sequence>
<organism evidence="1 2">
    <name type="scientific">Streptoalloteichus hindustanus</name>
    <dbReference type="NCBI Taxonomy" id="2017"/>
    <lineage>
        <taxon>Bacteria</taxon>
        <taxon>Bacillati</taxon>
        <taxon>Actinomycetota</taxon>
        <taxon>Actinomycetes</taxon>
        <taxon>Pseudonocardiales</taxon>
        <taxon>Pseudonocardiaceae</taxon>
        <taxon>Streptoalloteichus</taxon>
    </lineage>
</organism>
<name>A0A1M5LYY7_STRHI</name>
<dbReference type="AlphaFoldDB" id="A0A1M5LYY7"/>
<gene>
    <name evidence="1" type="ORF">SAMN05444320_112109</name>
</gene>